<dbReference type="EMBL" id="CP127162">
    <property type="protein sequence ID" value="WIV20329.1"/>
    <property type="molecule type" value="Genomic_DNA"/>
</dbReference>
<dbReference type="PIRSF" id="PIRSF000819">
    <property type="entry name" value="Streptomycin_3-adenylyltransf"/>
    <property type="match status" value="1"/>
</dbReference>
<dbReference type="InterPro" id="IPR002934">
    <property type="entry name" value="Polymerase_NTP_transf_dom"/>
</dbReference>
<gene>
    <name evidence="7" type="ORF">QPK24_06445</name>
</gene>
<dbReference type="Pfam" id="PF01909">
    <property type="entry name" value="NTP_transf_2"/>
    <property type="match status" value="1"/>
</dbReference>
<feature type="domain" description="Polymerase nucleotidyl transferase" evidence="5">
    <location>
        <begin position="19"/>
        <end position="99"/>
    </location>
</feature>
<evidence type="ECO:0000259" key="6">
    <source>
        <dbReference type="Pfam" id="PF13427"/>
    </source>
</evidence>
<dbReference type="InterPro" id="IPR024172">
    <property type="entry name" value="AadA/Aad9"/>
</dbReference>
<accession>A0ABY8X585</accession>
<dbReference type="SUPFAM" id="SSF81301">
    <property type="entry name" value="Nucleotidyltransferase"/>
    <property type="match status" value="1"/>
</dbReference>
<evidence type="ECO:0000259" key="5">
    <source>
        <dbReference type="Pfam" id="PF01909"/>
    </source>
</evidence>
<feature type="domain" description="Adenylyltransferase AadA C-terminal" evidence="6">
    <location>
        <begin position="146"/>
        <end position="246"/>
    </location>
</feature>
<evidence type="ECO:0000256" key="3">
    <source>
        <dbReference type="ARBA" id="ARBA00047831"/>
    </source>
</evidence>
<organism evidence="7 8">
    <name type="scientific">Paenibacillus polygoni</name>
    <dbReference type="NCBI Taxonomy" id="3050112"/>
    <lineage>
        <taxon>Bacteria</taxon>
        <taxon>Bacillati</taxon>
        <taxon>Bacillota</taxon>
        <taxon>Bacilli</taxon>
        <taxon>Bacillales</taxon>
        <taxon>Paenibacillaceae</taxon>
        <taxon>Paenibacillus</taxon>
    </lineage>
</organism>
<evidence type="ECO:0000256" key="1">
    <source>
        <dbReference type="ARBA" id="ARBA00022679"/>
    </source>
</evidence>
<dbReference type="PROSITE" id="PS51257">
    <property type="entry name" value="PROKAR_LIPOPROTEIN"/>
    <property type="match status" value="1"/>
</dbReference>
<dbReference type="InterPro" id="IPR043519">
    <property type="entry name" value="NT_sf"/>
</dbReference>
<dbReference type="Gene3D" id="3.30.460.10">
    <property type="entry name" value="Beta Polymerase, domain 2"/>
    <property type="match status" value="1"/>
</dbReference>
<dbReference type="RefSeq" id="WP_285747170.1">
    <property type="nucleotide sequence ID" value="NZ_CP127162.1"/>
</dbReference>
<evidence type="ECO:0000313" key="8">
    <source>
        <dbReference type="Proteomes" id="UP001236415"/>
    </source>
</evidence>
<comment type="catalytic activity">
    <reaction evidence="3 4">
        <text>spectinomycin + ATP = 9-O-adenylylspectinomycin + diphosphate</text>
        <dbReference type="Rhea" id="RHEA:63228"/>
        <dbReference type="ChEBI" id="CHEBI:30616"/>
        <dbReference type="ChEBI" id="CHEBI:33019"/>
        <dbReference type="ChEBI" id="CHEBI:146260"/>
        <dbReference type="ChEBI" id="CHEBI:146261"/>
    </reaction>
</comment>
<dbReference type="InterPro" id="IPR025184">
    <property type="entry name" value="AadA_C"/>
</dbReference>
<reference evidence="7 8" key="1">
    <citation type="submission" date="2023-06" db="EMBL/GenBank/DDBJ databases">
        <title>Paenibacillus polygonum sp. nov., an endophytic bacterium, isolated from Polygonum lapathifolium L. in Nanji Wetland National Nature Reserve, South of Poyang Lake, Jiangxi Province, China.</title>
        <authorList>
            <person name="Yu Z."/>
        </authorList>
    </citation>
    <scope>NUCLEOTIDE SEQUENCE [LARGE SCALE GENOMIC DNA]</scope>
    <source>
        <strain evidence="7 8">C31</strain>
    </source>
</reference>
<keyword evidence="8" id="KW-1185">Reference proteome</keyword>
<proteinExistence type="predicted"/>
<evidence type="ECO:0000256" key="2">
    <source>
        <dbReference type="ARBA" id="ARBA00023251"/>
    </source>
</evidence>
<sequence>MNRSINLDGIVHLFQEELQDSLTGIYLHGSMAMGCFHPDHSDIDILVVVTSKQSRDTYKRIAAGLIRMEEKLHLTKGIELSVVLKKYTDEFVYPTPFEFHYSLAHQEKYKSDPDYLCGGYEDTDLAAHFVVTYHRGIVLYGEPIKEVFSAIDRSYFIASIQSDVKDAPEGITENPVYFVLNLCRVLFFLKEEIVSSKKEGGEWAAEVVPMKYAAIIHDCLAAYQGKEDTFKQDDQLLLEFASYMLDEIDNVGSVNEWKR</sequence>
<keyword evidence="4" id="KW-0547">Nucleotide-binding</keyword>
<keyword evidence="1 4" id="KW-0808">Transferase</keyword>
<dbReference type="CDD" id="cd05403">
    <property type="entry name" value="NT_KNTase_like"/>
    <property type="match status" value="1"/>
</dbReference>
<name>A0ABY8X585_9BACL</name>
<keyword evidence="2 4" id="KW-0046">Antibiotic resistance</keyword>
<keyword evidence="4" id="KW-0067">ATP-binding</keyword>
<keyword evidence="4" id="KW-0548">Nucleotidyltransferase</keyword>
<evidence type="ECO:0000256" key="4">
    <source>
        <dbReference type="PIRNR" id="PIRNR000819"/>
    </source>
</evidence>
<dbReference type="Proteomes" id="UP001236415">
    <property type="component" value="Chromosome"/>
</dbReference>
<protein>
    <recommendedName>
        <fullName evidence="4">Spectinomycin 9-adenylyltransferase</fullName>
    </recommendedName>
</protein>
<evidence type="ECO:0000313" key="7">
    <source>
        <dbReference type="EMBL" id="WIV20329.1"/>
    </source>
</evidence>
<dbReference type="Pfam" id="PF13427">
    <property type="entry name" value="AadA_C"/>
    <property type="match status" value="1"/>
</dbReference>